<evidence type="ECO:0000313" key="2">
    <source>
        <dbReference type="Proteomes" id="UP000887566"/>
    </source>
</evidence>
<sequence>MAWLHSVELDGLTSEPLIIYACCSRGEAAESAESCATAVDDGSIKPMTATTTDSGHRLQPRARDLYATASNPDLLSASLVSSHFDDNPPSTPRHLLHTRFRPFPSSISRNNKSSSRLIKKSRK</sequence>
<accession>A0A914W0S9</accession>
<feature type="compositionally biased region" description="Low complexity" evidence="1">
    <location>
        <begin position="105"/>
        <end position="116"/>
    </location>
</feature>
<dbReference type="AlphaFoldDB" id="A0A914W0S9"/>
<feature type="region of interest" description="Disordered" evidence="1">
    <location>
        <begin position="85"/>
        <end position="123"/>
    </location>
</feature>
<dbReference type="WBParaSite" id="PSAMB.scaffold2885size20731.g19470.t1">
    <property type="protein sequence ID" value="PSAMB.scaffold2885size20731.g19470.t1"/>
    <property type="gene ID" value="PSAMB.scaffold2885size20731.g19470"/>
</dbReference>
<dbReference type="Proteomes" id="UP000887566">
    <property type="component" value="Unplaced"/>
</dbReference>
<organism evidence="2 3">
    <name type="scientific">Plectus sambesii</name>
    <dbReference type="NCBI Taxonomy" id="2011161"/>
    <lineage>
        <taxon>Eukaryota</taxon>
        <taxon>Metazoa</taxon>
        <taxon>Ecdysozoa</taxon>
        <taxon>Nematoda</taxon>
        <taxon>Chromadorea</taxon>
        <taxon>Plectida</taxon>
        <taxon>Plectina</taxon>
        <taxon>Plectoidea</taxon>
        <taxon>Plectidae</taxon>
        <taxon>Plectus</taxon>
    </lineage>
</organism>
<reference evidence="3" key="1">
    <citation type="submission" date="2022-11" db="UniProtKB">
        <authorList>
            <consortium name="WormBaseParasite"/>
        </authorList>
    </citation>
    <scope>IDENTIFICATION</scope>
</reference>
<evidence type="ECO:0000313" key="3">
    <source>
        <dbReference type="WBParaSite" id="PSAMB.scaffold2885size20731.g19470.t1"/>
    </source>
</evidence>
<keyword evidence="2" id="KW-1185">Reference proteome</keyword>
<protein>
    <submittedName>
        <fullName evidence="3">Uncharacterized protein</fullName>
    </submittedName>
</protein>
<evidence type="ECO:0000256" key="1">
    <source>
        <dbReference type="SAM" id="MobiDB-lite"/>
    </source>
</evidence>
<proteinExistence type="predicted"/>
<name>A0A914W0S9_9BILA</name>